<dbReference type="EMBL" id="JANRMS010000047">
    <property type="protein sequence ID" value="KAJ3548480.1"/>
    <property type="molecule type" value="Genomic_DNA"/>
</dbReference>
<sequence length="513" mass="57780">MVKQLVDTISSLPARRRQLVRLDHIAITFSNCIITLSELESLVCFEDGIIHRLKWAWTEKKVVALLPRLESQKSSLSLMVTVLHWYDWLRNPIRLPAAAHRCTRSQTEMEALQGRDRLNAAVDLILQRDQDFAARLQRLEDPFEGQPRSIRFFDNESRATAFPPNSSSSEPGSLVRREFEEILENSRVYSRSESNESDKSFTSSAVLSHAWSMLSLNDISIVAVFRLPITLDDIESFGPGLTFGMLLRNPIVTAIPAQTTSATSLAGPSTQQQITAPGTLHSDDAKARKIPASKKPKLLKQADIAKEPKYVDGKRVVAEIKLVIVGDGNTEKTRTLITYTKNKFPDVYVPTVFENYAVTVMIGEDPYILGLWDTAGQEDYDRLRPLSYPQTDVFLVFARVGSVASYQNIEKKWVPEISHFAPRVPFILVGIDCDDRDAINHDPSIGHDLVDKVGAVKYMECNIVTQKGLKDVFDAAIIAALSPPRRERKSSRRSWRPGFLRTVTENKDDDQKK</sequence>
<organism evidence="1 2">
    <name type="scientific">Fusarium decemcellulare</name>
    <dbReference type="NCBI Taxonomy" id="57161"/>
    <lineage>
        <taxon>Eukaryota</taxon>
        <taxon>Fungi</taxon>
        <taxon>Dikarya</taxon>
        <taxon>Ascomycota</taxon>
        <taxon>Pezizomycotina</taxon>
        <taxon>Sordariomycetes</taxon>
        <taxon>Hypocreomycetidae</taxon>
        <taxon>Hypocreales</taxon>
        <taxon>Nectriaceae</taxon>
        <taxon>Fusarium</taxon>
        <taxon>Fusarium decemcellulare species complex</taxon>
    </lineage>
</organism>
<keyword evidence="2" id="KW-1185">Reference proteome</keyword>
<accession>A0ACC1SYA2</accession>
<name>A0ACC1SYA2_9HYPO</name>
<reference evidence="1" key="1">
    <citation type="submission" date="2022-08" db="EMBL/GenBank/DDBJ databases">
        <title>Genome Sequence of Fusarium decemcellulare.</title>
        <authorList>
            <person name="Buettner E."/>
        </authorList>
    </citation>
    <scope>NUCLEOTIDE SEQUENCE</scope>
    <source>
        <strain evidence="1">Babe19</strain>
    </source>
</reference>
<evidence type="ECO:0000313" key="1">
    <source>
        <dbReference type="EMBL" id="KAJ3548480.1"/>
    </source>
</evidence>
<proteinExistence type="predicted"/>
<protein>
    <submittedName>
        <fullName evidence="1">Uncharacterized protein</fullName>
    </submittedName>
</protein>
<comment type="caution">
    <text evidence="1">The sequence shown here is derived from an EMBL/GenBank/DDBJ whole genome shotgun (WGS) entry which is preliminary data.</text>
</comment>
<dbReference type="Proteomes" id="UP001148629">
    <property type="component" value="Unassembled WGS sequence"/>
</dbReference>
<evidence type="ECO:0000313" key="2">
    <source>
        <dbReference type="Proteomes" id="UP001148629"/>
    </source>
</evidence>
<gene>
    <name evidence="1" type="ORF">NM208_g989</name>
</gene>